<dbReference type="Gene3D" id="1.10.1450.10">
    <property type="entry name" value="Tetraspanin"/>
    <property type="match status" value="1"/>
</dbReference>
<proteinExistence type="inferred from homology"/>
<dbReference type="InterPro" id="IPR008952">
    <property type="entry name" value="Tetraspanin_EC2_sf"/>
</dbReference>
<accession>A0A9D3MNB6</accession>
<reference evidence="7" key="1">
    <citation type="submission" date="2021-01" db="EMBL/GenBank/DDBJ databases">
        <title>A chromosome-scale assembly of European eel, Anguilla anguilla.</title>
        <authorList>
            <person name="Henkel C."/>
            <person name="Jong-Raadsen S.A."/>
            <person name="Dufour S."/>
            <person name="Weltzien F.-A."/>
            <person name="Palstra A.P."/>
            <person name="Pelster B."/>
            <person name="Spaink H.P."/>
            <person name="Van Den Thillart G.E."/>
            <person name="Jansen H."/>
            <person name="Zahm M."/>
            <person name="Klopp C."/>
            <person name="Cedric C."/>
            <person name="Louis A."/>
            <person name="Berthelot C."/>
            <person name="Parey E."/>
            <person name="Roest Crollius H."/>
            <person name="Montfort J."/>
            <person name="Robinson-Rechavi M."/>
            <person name="Bucao C."/>
            <person name="Bouchez O."/>
            <person name="Gislard M."/>
            <person name="Lluch J."/>
            <person name="Milhes M."/>
            <person name="Lampietro C."/>
            <person name="Lopez Roques C."/>
            <person name="Donnadieu C."/>
            <person name="Braasch I."/>
            <person name="Desvignes T."/>
            <person name="Postlethwait J."/>
            <person name="Bobe J."/>
            <person name="Guiguen Y."/>
            <person name="Dirks R."/>
        </authorList>
    </citation>
    <scope>NUCLEOTIDE SEQUENCE</scope>
    <source>
        <strain evidence="7">Tag_6206</strain>
        <tissue evidence="7">Liver</tissue>
    </source>
</reference>
<dbReference type="PRINTS" id="PR00259">
    <property type="entry name" value="TMFOUR"/>
</dbReference>
<dbReference type="Pfam" id="PF00335">
    <property type="entry name" value="Tetraspanin"/>
    <property type="match status" value="1"/>
</dbReference>
<keyword evidence="4 6" id="KW-1133">Transmembrane helix</keyword>
<organism evidence="7 8">
    <name type="scientific">Anguilla anguilla</name>
    <name type="common">European freshwater eel</name>
    <name type="synonym">Muraena anguilla</name>
    <dbReference type="NCBI Taxonomy" id="7936"/>
    <lineage>
        <taxon>Eukaryota</taxon>
        <taxon>Metazoa</taxon>
        <taxon>Chordata</taxon>
        <taxon>Craniata</taxon>
        <taxon>Vertebrata</taxon>
        <taxon>Euteleostomi</taxon>
        <taxon>Actinopterygii</taxon>
        <taxon>Neopterygii</taxon>
        <taxon>Teleostei</taxon>
        <taxon>Anguilliformes</taxon>
        <taxon>Anguillidae</taxon>
        <taxon>Anguilla</taxon>
    </lineage>
</organism>
<dbReference type="InterPro" id="IPR000301">
    <property type="entry name" value="Tetraspanin_animals"/>
</dbReference>
<evidence type="ECO:0000256" key="1">
    <source>
        <dbReference type="ARBA" id="ARBA00004141"/>
    </source>
</evidence>
<sequence>MRRIVKVVLQITCQLLWLAGLVVGLSGLYLLLNYRHNGLFFRDVYIILPAVMAIASAVVLLISGSIGCWVSVRDSTCLQGVFVYLLIIIFCLEATAAALAYANIGKVHSELAPFQNIFKNYNGSSQDPDSKAVDSIQEELQCCGIQNYTDWQTTPWFNHRGNLSVPQSCCNSTFHTCTGTLDQTYMLYPQGCQVKLEDAIGFILHLIIYSTAAVAVVQIIGLVSVAQLMRQQPLQGYQILERNTIN</sequence>
<dbReference type="SUPFAM" id="SSF48652">
    <property type="entry name" value="Tetraspanin"/>
    <property type="match status" value="1"/>
</dbReference>
<feature type="transmembrane region" description="Helical" evidence="6">
    <location>
        <begin position="82"/>
        <end position="104"/>
    </location>
</feature>
<comment type="subcellular location">
    <subcellularLocation>
        <location evidence="1 6">Membrane</location>
        <topology evidence="1 6">Multi-pass membrane protein</topology>
    </subcellularLocation>
</comment>
<dbReference type="PIRSF" id="PIRSF002419">
    <property type="entry name" value="Tetraspanin"/>
    <property type="match status" value="1"/>
</dbReference>
<evidence type="ECO:0000256" key="2">
    <source>
        <dbReference type="ARBA" id="ARBA00006840"/>
    </source>
</evidence>
<dbReference type="GO" id="GO:0005886">
    <property type="term" value="C:plasma membrane"/>
    <property type="evidence" value="ECO:0007669"/>
    <property type="project" value="TreeGrafter"/>
</dbReference>
<protein>
    <recommendedName>
        <fullName evidence="6">Tetraspanin</fullName>
    </recommendedName>
</protein>
<dbReference type="PANTHER" id="PTHR19282:SF477">
    <property type="entry name" value="TETRASPANIN"/>
    <property type="match status" value="1"/>
</dbReference>
<feature type="transmembrane region" description="Helical" evidence="6">
    <location>
        <begin position="7"/>
        <end position="32"/>
    </location>
</feature>
<comment type="similarity">
    <text evidence="2 6">Belongs to the tetraspanin (TM4SF) family.</text>
</comment>
<evidence type="ECO:0000256" key="5">
    <source>
        <dbReference type="ARBA" id="ARBA00023136"/>
    </source>
</evidence>
<evidence type="ECO:0000256" key="4">
    <source>
        <dbReference type="ARBA" id="ARBA00022989"/>
    </source>
</evidence>
<dbReference type="PANTHER" id="PTHR19282">
    <property type="entry name" value="TETRASPANIN"/>
    <property type="match status" value="1"/>
</dbReference>
<evidence type="ECO:0000313" key="8">
    <source>
        <dbReference type="Proteomes" id="UP001044222"/>
    </source>
</evidence>
<keyword evidence="5 6" id="KW-0472">Membrane</keyword>
<dbReference type="AlphaFoldDB" id="A0A9D3MNB6"/>
<evidence type="ECO:0000256" key="6">
    <source>
        <dbReference type="RuleBase" id="RU361218"/>
    </source>
</evidence>
<feature type="transmembrane region" description="Helical" evidence="6">
    <location>
        <begin position="202"/>
        <end position="225"/>
    </location>
</feature>
<dbReference type="Proteomes" id="UP001044222">
    <property type="component" value="Unassembled WGS sequence"/>
</dbReference>
<feature type="transmembrane region" description="Helical" evidence="6">
    <location>
        <begin position="44"/>
        <end position="70"/>
    </location>
</feature>
<gene>
    <name evidence="7" type="ORF">ANANG_G00087220</name>
</gene>
<comment type="caution">
    <text evidence="7">The sequence shown here is derived from an EMBL/GenBank/DDBJ whole genome shotgun (WGS) entry which is preliminary data.</text>
</comment>
<keyword evidence="3 6" id="KW-0812">Transmembrane</keyword>
<evidence type="ECO:0000256" key="3">
    <source>
        <dbReference type="ARBA" id="ARBA00022692"/>
    </source>
</evidence>
<dbReference type="EMBL" id="JAFIRN010000004">
    <property type="protein sequence ID" value="KAG5850893.1"/>
    <property type="molecule type" value="Genomic_DNA"/>
</dbReference>
<name>A0A9D3MNB6_ANGAN</name>
<evidence type="ECO:0000313" key="7">
    <source>
        <dbReference type="EMBL" id="KAG5850893.1"/>
    </source>
</evidence>
<dbReference type="InterPro" id="IPR018499">
    <property type="entry name" value="Tetraspanin/Peripherin"/>
</dbReference>
<keyword evidence="8" id="KW-1185">Reference proteome</keyword>